<gene>
    <name evidence="1" type="ORF">LCGC14_3030660</name>
</gene>
<reference evidence="1" key="1">
    <citation type="journal article" date="2015" name="Nature">
        <title>Complex archaea that bridge the gap between prokaryotes and eukaryotes.</title>
        <authorList>
            <person name="Spang A."/>
            <person name="Saw J.H."/>
            <person name="Jorgensen S.L."/>
            <person name="Zaremba-Niedzwiedzka K."/>
            <person name="Martijn J."/>
            <person name="Lind A.E."/>
            <person name="van Eijk R."/>
            <person name="Schleper C."/>
            <person name="Guy L."/>
            <person name="Ettema T.J."/>
        </authorList>
    </citation>
    <scope>NUCLEOTIDE SEQUENCE</scope>
</reference>
<protein>
    <submittedName>
        <fullName evidence="1">Uncharacterized protein</fullName>
    </submittedName>
</protein>
<accession>A0A0F8XFP9</accession>
<proteinExistence type="predicted"/>
<dbReference type="EMBL" id="LAZR01063281">
    <property type="protein sequence ID" value="KKK59810.1"/>
    <property type="molecule type" value="Genomic_DNA"/>
</dbReference>
<dbReference type="AlphaFoldDB" id="A0A0F8XFP9"/>
<sequence length="64" mass="7689">MQDERSDAWDRLEHYPPLDELLEEMQSYLSNGKCNEAEKIFSEIVPEINDLNSIDSEFYDERYK</sequence>
<feature type="non-terminal residue" evidence="1">
    <location>
        <position position="64"/>
    </location>
</feature>
<name>A0A0F8XFP9_9ZZZZ</name>
<comment type="caution">
    <text evidence="1">The sequence shown here is derived from an EMBL/GenBank/DDBJ whole genome shotgun (WGS) entry which is preliminary data.</text>
</comment>
<evidence type="ECO:0000313" key="1">
    <source>
        <dbReference type="EMBL" id="KKK59810.1"/>
    </source>
</evidence>
<organism evidence="1">
    <name type="scientific">marine sediment metagenome</name>
    <dbReference type="NCBI Taxonomy" id="412755"/>
    <lineage>
        <taxon>unclassified sequences</taxon>
        <taxon>metagenomes</taxon>
        <taxon>ecological metagenomes</taxon>
    </lineage>
</organism>